<dbReference type="Proteomes" id="UP000224076">
    <property type="component" value="Unassembled WGS sequence"/>
</dbReference>
<dbReference type="EMBL" id="NVDG01000029">
    <property type="protein sequence ID" value="PFU40947.1"/>
    <property type="molecule type" value="Genomic_DNA"/>
</dbReference>
<reference evidence="1 2" key="1">
    <citation type="submission" date="2017-09" db="EMBL/GenBank/DDBJ databases">
        <title>Large-scale bioinformatics analysis of Bacillus genomes uncovers conserved roles of natural products in bacterial physiology.</title>
        <authorList>
            <consortium name="Agbiome Team Llc"/>
            <person name="Bleich R.M."/>
            <person name="Grubbs K.J."/>
            <person name="Santa Maria K.C."/>
            <person name="Allen S.E."/>
            <person name="Farag S."/>
            <person name="Shank E.A."/>
            <person name="Bowers A."/>
        </authorList>
    </citation>
    <scope>NUCLEOTIDE SEQUENCE [LARGE SCALE GENOMIC DNA]</scope>
    <source>
        <strain evidence="1 2">AFS061806</strain>
    </source>
</reference>
<proteinExistence type="predicted"/>
<evidence type="ECO:0000313" key="1">
    <source>
        <dbReference type="EMBL" id="PFU40947.1"/>
    </source>
</evidence>
<protein>
    <submittedName>
        <fullName evidence="1">Uncharacterized protein</fullName>
    </submittedName>
</protein>
<sequence>MEEILVQGFITEDLKRLGVNATRTYGNEETYYQVYELSDKEYEKLSVLCMNEDDNDEHWQNGGWRWCKGSNQPIPTDKAEVNHQELVCWVETLHDGEETYRNDWHVNLLEYLDIEMGCTAFTNVCAVTKALAKYNGITLAELFQKYQG</sequence>
<dbReference type="RefSeq" id="WP_000391262.1">
    <property type="nucleotide sequence ID" value="NZ_NVDG01000029.1"/>
</dbReference>
<accession>A0A2A8X2M2</accession>
<gene>
    <name evidence="1" type="ORF">COK86_18405</name>
</gene>
<name>A0A2A8X2M2_BACCE</name>
<comment type="caution">
    <text evidence="1">The sequence shown here is derived from an EMBL/GenBank/DDBJ whole genome shotgun (WGS) entry which is preliminary data.</text>
</comment>
<evidence type="ECO:0000313" key="2">
    <source>
        <dbReference type="Proteomes" id="UP000224076"/>
    </source>
</evidence>
<organism evidence="1 2">
    <name type="scientific">Bacillus cereus</name>
    <dbReference type="NCBI Taxonomy" id="1396"/>
    <lineage>
        <taxon>Bacteria</taxon>
        <taxon>Bacillati</taxon>
        <taxon>Bacillota</taxon>
        <taxon>Bacilli</taxon>
        <taxon>Bacillales</taxon>
        <taxon>Bacillaceae</taxon>
        <taxon>Bacillus</taxon>
        <taxon>Bacillus cereus group</taxon>
    </lineage>
</organism>
<dbReference type="AlphaFoldDB" id="A0A2A8X2M2"/>